<dbReference type="OrthoDB" id="2515823at2"/>
<sequence>MSDKLKRFQKYNRKSILIALLVSYAVVLCVPIGIGSLLYQKATNAMKDNAIRYNMAMLEQMRGVMDSRINEVDQLAYEVTWNPKLQELIQLGNAMDESENAYKFLDFASDLWRYKNAGSIIDDFYVYIASGDTILTPTSKLSSSIFYDKIHRFMGVDYAQWKSDLLTGYHYKTYGNSVVLVDGLSSEQVIPYTLSLPLGEKTAIKGQLVILINVQQIQEMINKIEWASRGSLYVINDRNEIILTTAAEPFRITESQFDGESGMIKSAELGRNQVAVYTTSQQSGWKYVSVIPVSVFLDNVNMLRNWALSLLGCCFILGSIIIYLFAYRQYNPIKKMVRTIQAGRGESPGGIANEYDYINHSILHSLKEESRLRSTIDAQVPVIRANFLGRLIRGYVDRAAVTTETLAFMDIHLISNQFMVLLIDIDDCSQFIKDDSEREWVLIRFVVSNLIDDLTSEWCRCYTTELDKDRIGVLLNLENNRQTRVEDEVQQIANKLVETIHHKFKTTVTIAVSSVHTGLEGIRIAYLEALKAVDYRILLGHRQAIHYNEVSQSEDFYSYPIEIETQIVNFVKSGDYDNVESILNQHFIDNVALRQLTPELAKCLFYDVIGTLVKVIHSASLKHPGLMDHKPAPIKRLSDCGTFDEMLGELKEYYRYICEYIRANKSDRNEQLMDNIDQFIRNRYMDGMLGLNLIAEQFQLTPSYLSTLFKKQTGKNVSDYIAEVRIEKSKDMLADSALTITQIAHGVGYANDIGFIRMFKKYEGVTPGKYRANLIVK</sequence>
<keyword evidence="4" id="KW-1133">Transmembrane helix</keyword>
<keyword evidence="1" id="KW-0805">Transcription regulation</keyword>
<protein>
    <submittedName>
        <fullName evidence="6">Helix-turn-helix domain-containing protein</fullName>
    </submittedName>
</protein>
<dbReference type="InterPro" id="IPR020449">
    <property type="entry name" value="Tscrpt_reg_AraC-type_HTH"/>
</dbReference>
<keyword evidence="4" id="KW-0812">Transmembrane</keyword>
<feature type="transmembrane region" description="Helical" evidence="4">
    <location>
        <begin position="16"/>
        <end position="39"/>
    </location>
</feature>
<dbReference type="Pfam" id="PF12833">
    <property type="entry name" value="HTH_18"/>
    <property type="match status" value="1"/>
</dbReference>
<keyword evidence="3" id="KW-0804">Transcription</keyword>
<dbReference type="GO" id="GO:0043565">
    <property type="term" value="F:sequence-specific DNA binding"/>
    <property type="evidence" value="ECO:0007669"/>
    <property type="project" value="InterPro"/>
</dbReference>
<keyword evidence="2" id="KW-0238">DNA-binding</keyword>
<dbReference type="PANTHER" id="PTHR43280:SF2">
    <property type="entry name" value="HTH-TYPE TRANSCRIPTIONAL REGULATOR EXSA"/>
    <property type="match status" value="1"/>
</dbReference>
<feature type="domain" description="HTH araC/xylS-type" evidence="5">
    <location>
        <begin position="674"/>
        <end position="773"/>
    </location>
</feature>
<evidence type="ECO:0000313" key="7">
    <source>
        <dbReference type="Proteomes" id="UP000310636"/>
    </source>
</evidence>
<dbReference type="Gene3D" id="1.10.10.60">
    <property type="entry name" value="Homeodomain-like"/>
    <property type="match status" value="2"/>
</dbReference>
<reference evidence="6 7" key="1">
    <citation type="submission" date="2019-04" db="EMBL/GenBank/DDBJ databases">
        <title>Cohnella sp. nov. isolated from preserved vegetables.</title>
        <authorList>
            <person name="Lin S.-Y."/>
            <person name="Hung M.-H."/>
            <person name="Young C.-C."/>
        </authorList>
    </citation>
    <scope>NUCLEOTIDE SEQUENCE [LARGE SCALE GENOMIC DNA]</scope>
    <source>
        <strain evidence="6 7">CC-MHH1044</strain>
    </source>
</reference>
<keyword evidence="7" id="KW-1185">Reference proteome</keyword>
<evidence type="ECO:0000256" key="2">
    <source>
        <dbReference type="ARBA" id="ARBA00023125"/>
    </source>
</evidence>
<gene>
    <name evidence="6" type="ORF">E6C55_18280</name>
</gene>
<dbReference type="InterPro" id="IPR009057">
    <property type="entry name" value="Homeodomain-like_sf"/>
</dbReference>
<evidence type="ECO:0000256" key="3">
    <source>
        <dbReference type="ARBA" id="ARBA00023163"/>
    </source>
</evidence>
<proteinExistence type="predicted"/>
<dbReference type="GO" id="GO:0003700">
    <property type="term" value="F:DNA-binding transcription factor activity"/>
    <property type="evidence" value="ECO:0007669"/>
    <property type="project" value="InterPro"/>
</dbReference>
<accession>A0A4S4BRC3</accession>
<dbReference type="InterPro" id="IPR018062">
    <property type="entry name" value="HTH_AraC-typ_CS"/>
</dbReference>
<evidence type="ECO:0000259" key="5">
    <source>
        <dbReference type="PROSITE" id="PS01124"/>
    </source>
</evidence>
<dbReference type="Proteomes" id="UP000310636">
    <property type="component" value="Unassembled WGS sequence"/>
</dbReference>
<dbReference type="InterPro" id="IPR041522">
    <property type="entry name" value="CdaR_GGDEF"/>
</dbReference>
<dbReference type="PROSITE" id="PS01124">
    <property type="entry name" value="HTH_ARAC_FAMILY_2"/>
    <property type="match status" value="1"/>
</dbReference>
<dbReference type="PRINTS" id="PR00032">
    <property type="entry name" value="HTHARAC"/>
</dbReference>
<dbReference type="SUPFAM" id="SSF46689">
    <property type="entry name" value="Homeodomain-like"/>
    <property type="match status" value="1"/>
</dbReference>
<dbReference type="Pfam" id="PF17853">
    <property type="entry name" value="GGDEF_2"/>
    <property type="match status" value="1"/>
</dbReference>
<organism evidence="6 7">
    <name type="scientific">Cohnella fermenti</name>
    <dbReference type="NCBI Taxonomy" id="2565925"/>
    <lineage>
        <taxon>Bacteria</taxon>
        <taxon>Bacillati</taxon>
        <taxon>Bacillota</taxon>
        <taxon>Bacilli</taxon>
        <taxon>Bacillales</taxon>
        <taxon>Paenibacillaceae</taxon>
        <taxon>Cohnella</taxon>
    </lineage>
</organism>
<evidence type="ECO:0000256" key="4">
    <source>
        <dbReference type="SAM" id="Phobius"/>
    </source>
</evidence>
<dbReference type="AlphaFoldDB" id="A0A4S4BRC3"/>
<comment type="caution">
    <text evidence="6">The sequence shown here is derived from an EMBL/GenBank/DDBJ whole genome shotgun (WGS) entry which is preliminary data.</text>
</comment>
<evidence type="ECO:0000313" key="6">
    <source>
        <dbReference type="EMBL" id="THF76717.1"/>
    </source>
</evidence>
<dbReference type="EMBL" id="SSOB01000023">
    <property type="protein sequence ID" value="THF76717.1"/>
    <property type="molecule type" value="Genomic_DNA"/>
</dbReference>
<dbReference type="PROSITE" id="PS00041">
    <property type="entry name" value="HTH_ARAC_FAMILY_1"/>
    <property type="match status" value="1"/>
</dbReference>
<keyword evidence="4" id="KW-0472">Membrane</keyword>
<dbReference type="SMART" id="SM00342">
    <property type="entry name" value="HTH_ARAC"/>
    <property type="match status" value="1"/>
</dbReference>
<name>A0A4S4BRC3_9BACL</name>
<evidence type="ECO:0000256" key="1">
    <source>
        <dbReference type="ARBA" id="ARBA00023015"/>
    </source>
</evidence>
<dbReference type="Gene3D" id="3.30.450.20">
    <property type="entry name" value="PAS domain"/>
    <property type="match status" value="1"/>
</dbReference>
<dbReference type="PANTHER" id="PTHR43280">
    <property type="entry name" value="ARAC-FAMILY TRANSCRIPTIONAL REGULATOR"/>
    <property type="match status" value="1"/>
</dbReference>
<dbReference type="InterPro" id="IPR018060">
    <property type="entry name" value="HTH_AraC"/>
</dbReference>
<feature type="transmembrane region" description="Helical" evidence="4">
    <location>
        <begin position="306"/>
        <end position="326"/>
    </location>
</feature>